<reference evidence="1 2" key="1">
    <citation type="submission" date="2018-10" db="EMBL/GenBank/DDBJ databases">
        <title>Robbsia sp. DHC34, isolated from soil.</title>
        <authorList>
            <person name="Gao Z.-H."/>
            <person name="Qiu L.-H."/>
        </authorList>
    </citation>
    <scope>NUCLEOTIDE SEQUENCE [LARGE SCALE GENOMIC DNA]</scope>
    <source>
        <strain evidence="1 2">DHC34</strain>
    </source>
</reference>
<dbReference type="Proteomes" id="UP000270342">
    <property type="component" value="Unassembled WGS sequence"/>
</dbReference>
<dbReference type="RefSeq" id="WP_121091275.1">
    <property type="nucleotide sequence ID" value="NZ_RBZU01000019.1"/>
</dbReference>
<protein>
    <submittedName>
        <fullName evidence="1">Uncharacterized protein</fullName>
    </submittedName>
</protein>
<name>A0A494X1W6_9BURK</name>
<gene>
    <name evidence="1" type="ORF">D7S86_27285</name>
</gene>
<evidence type="ECO:0000313" key="2">
    <source>
        <dbReference type="Proteomes" id="UP000270342"/>
    </source>
</evidence>
<dbReference type="EMBL" id="RBZU01000019">
    <property type="protein sequence ID" value="RKP44728.1"/>
    <property type="molecule type" value="Genomic_DNA"/>
</dbReference>
<proteinExistence type="predicted"/>
<comment type="caution">
    <text evidence="1">The sequence shown here is derived from an EMBL/GenBank/DDBJ whole genome shotgun (WGS) entry which is preliminary data.</text>
</comment>
<organism evidence="1 2">
    <name type="scientific">Pararobbsia silviterrae</name>
    <dbReference type="NCBI Taxonomy" id="1792498"/>
    <lineage>
        <taxon>Bacteria</taxon>
        <taxon>Pseudomonadati</taxon>
        <taxon>Pseudomonadota</taxon>
        <taxon>Betaproteobacteria</taxon>
        <taxon>Burkholderiales</taxon>
        <taxon>Burkholderiaceae</taxon>
        <taxon>Pararobbsia</taxon>
    </lineage>
</organism>
<dbReference type="AlphaFoldDB" id="A0A494X1W6"/>
<accession>A0A494X1W6</accession>
<keyword evidence="2" id="KW-1185">Reference proteome</keyword>
<evidence type="ECO:0000313" key="1">
    <source>
        <dbReference type="EMBL" id="RKP44728.1"/>
    </source>
</evidence>
<sequence length="166" mass="17978">MILTSEQVANIVSISQALAFTERQEYVQVRRSALNAVYRDFLRGVLDGSAEPIEIDESELARQVSDSLASILSQIADALKGGAGHLQHHSWHDLPMYARAAARDAQIGRVARTALEPFARIGASLTSDRPDDTALLRATLREGVDITLTRGMFKAAHAATAVQVKA</sequence>